<reference evidence="1" key="1">
    <citation type="journal article" date="2020" name="Stud. Mycol.">
        <title>101 Dothideomycetes genomes: a test case for predicting lifestyles and emergence of pathogens.</title>
        <authorList>
            <person name="Haridas S."/>
            <person name="Albert R."/>
            <person name="Binder M."/>
            <person name="Bloem J."/>
            <person name="Labutti K."/>
            <person name="Salamov A."/>
            <person name="Andreopoulos B."/>
            <person name="Baker S."/>
            <person name="Barry K."/>
            <person name="Bills G."/>
            <person name="Bluhm B."/>
            <person name="Cannon C."/>
            <person name="Castanera R."/>
            <person name="Culley D."/>
            <person name="Daum C."/>
            <person name="Ezra D."/>
            <person name="Gonzalez J."/>
            <person name="Henrissat B."/>
            <person name="Kuo A."/>
            <person name="Liang C."/>
            <person name="Lipzen A."/>
            <person name="Lutzoni F."/>
            <person name="Magnuson J."/>
            <person name="Mondo S."/>
            <person name="Nolan M."/>
            <person name="Ohm R."/>
            <person name="Pangilinan J."/>
            <person name="Park H.-J."/>
            <person name="Ramirez L."/>
            <person name="Alfaro M."/>
            <person name="Sun H."/>
            <person name="Tritt A."/>
            <person name="Yoshinaga Y."/>
            <person name="Zwiers L.-H."/>
            <person name="Turgeon B."/>
            <person name="Goodwin S."/>
            <person name="Spatafora J."/>
            <person name="Crous P."/>
            <person name="Grigoriev I."/>
        </authorList>
    </citation>
    <scope>NUCLEOTIDE SEQUENCE</scope>
    <source>
        <strain evidence="1">CBS 122681</strain>
    </source>
</reference>
<protein>
    <submittedName>
        <fullName evidence="1">Uncharacterized protein</fullName>
    </submittedName>
</protein>
<organism evidence="1 2">
    <name type="scientific">Lophiostoma macrostomum CBS 122681</name>
    <dbReference type="NCBI Taxonomy" id="1314788"/>
    <lineage>
        <taxon>Eukaryota</taxon>
        <taxon>Fungi</taxon>
        <taxon>Dikarya</taxon>
        <taxon>Ascomycota</taxon>
        <taxon>Pezizomycotina</taxon>
        <taxon>Dothideomycetes</taxon>
        <taxon>Pleosporomycetidae</taxon>
        <taxon>Pleosporales</taxon>
        <taxon>Lophiostomataceae</taxon>
        <taxon>Lophiostoma</taxon>
    </lineage>
</organism>
<keyword evidence="2" id="KW-1185">Reference proteome</keyword>
<dbReference type="Proteomes" id="UP000799324">
    <property type="component" value="Unassembled WGS sequence"/>
</dbReference>
<name>A0A6A6TNG6_9PLEO</name>
<evidence type="ECO:0000313" key="1">
    <source>
        <dbReference type="EMBL" id="KAF2661302.1"/>
    </source>
</evidence>
<accession>A0A6A6TNG6</accession>
<dbReference type="AlphaFoldDB" id="A0A6A6TNG6"/>
<sequence>MPQLLRKPPNVFACLLCSTLLPRHLSRQRRSADDCCPPNSGGELYDAGPSGCEFADSLATCCRSANHSTKYSAFRGAERSCQTSRLRPLPEPLACVRRIAPADDPAPGPLAMRMADPMRLSVI</sequence>
<evidence type="ECO:0000313" key="2">
    <source>
        <dbReference type="Proteomes" id="UP000799324"/>
    </source>
</evidence>
<dbReference type="EMBL" id="MU004294">
    <property type="protein sequence ID" value="KAF2661302.1"/>
    <property type="molecule type" value="Genomic_DNA"/>
</dbReference>
<proteinExistence type="predicted"/>
<gene>
    <name evidence="1" type="ORF">K491DRAFT_448583</name>
</gene>